<keyword evidence="11" id="KW-1185">Reference proteome</keyword>
<comment type="caution">
    <text evidence="10">The sequence shown here is derived from an EMBL/GenBank/DDBJ whole genome shotgun (WGS) entry which is preliminary data.</text>
</comment>
<evidence type="ECO:0000256" key="5">
    <source>
        <dbReference type="ARBA" id="ARBA00022723"/>
    </source>
</evidence>
<evidence type="ECO:0000313" key="10">
    <source>
        <dbReference type="EMBL" id="CAH9121153.1"/>
    </source>
</evidence>
<dbReference type="GO" id="GO:0016787">
    <property type="term" value="F:hydrolase activity"/>
    <property type="evidence" value="ECO:0007669"/>
    <property type="project" value="UniProtKB-KW"/>
</dbReference>
<evidence type="ECO:0008006" key="12">
    <source>
        <dbReference type="Google" id="ProtNLM"/>
    </source>
</evidence>
<dbReference type="InterPro" id="IPR045249">
    <property type="entry name" value="HARBI1-like"/>
</dbReference>
<evidence type="ECO:0000256" key="6">
    <source>
        <dbReference type="ARBA" id="ARBA00022801"/>
    </source>
</evidence>
<sequence length="400" mass="46571">MARLPIQKKMHLATVLTLQMMEMENMLLMMIFIAICLLIKRSNNRRGISYAHMFNRRHNLRTLNLWEMAFENDTSCVDNCRMDRRALKKLCYLLRTVGRLRESRNMSIEEMVISFLHIIGHNIKNRVLKRQVARSGETVSRHFQSVLNAVIRLHSICFKKPEPIPETCMDERWRCFKGCLGALDGTFIKVHVTAEARARYRTRKSEIATNVLGVCTPDMQFIYVLPGWEGSAADGRVLRDAINRKHGLKVPQGNYYLCDAGYTNGEGFLAPYRGQRYHLSEWKQGAQPVNAQEYYNMKHSQARNCIERCFGILKKRWAVLRDKSFYPLKTQCRIITACCILHNFIRSEMSIDPIEAELESDTDDDSGDDEELIRHCEPSVAWTEWRDKLADDMFTSWTNN</sequence>
<comment type="similarity">
    <text evidence="3">Belongs to the HARBI1 family.</text>
</comment>
<dbReference type="PANTHER" id="PTHR22930:SF293">
    <property type="entry name" value="PROTEIN ALP1-LIKE"/>
    <property type="match status" value="1"/>
</dbReference>
<evidence type="ECO:0000256" key="2">
    <source>
        <dbReference type="ARBA" id="ARBA00004123"/>
    </source>
</evidence>
<evidence type="ECO:0000256" key="3">
    <source>
        <dbReference type="ARBA" id="ARBA00006958"/>
    </source>
</evidence>
<comment type="subcellular location">
    <subcellularLocation>
        <location evidence="2">Nucleus</location>
    </subcellularLocation>
</comment>
<gene>
    <name evidence="10" type="ORF">CEPIT_LOCUS23478</name>
</gene>
<evidence type="ECO:0000256" key="4">
    <source>
        <dbReference type="ARBA" id="ARBA00022722"/>
    </source>
</evidence>
<keyword evidence="6" id="KW-0378">Hydrolase</keyword>
<feature type="domain" description="DUF8040" evidence="9">
    <location>
        <begin position="71"/>
        <end position="151"/>
    </location>
</feature>
<name>A0AAV0EBD0_9ASTE</name>
<evidence type="ECO:0000259" key="8">
    <source>
        <dbReference type="Pfam" id="PF13359"/>
    </source>
</evidence>
<dbReference type="GO" id="GO:0005634">
    <property type="term" value="C:nucleus"/>
    <property type="evidence" value="ECO:0007669"/>
    <property type="project" value="UniProtKB-SubCell"/>
</dbReference>
<dbReference type="Proteomes" id="UP001152523">
    <property type="component" value="Unassembled WGS sequence"/>
</dbReference>
<dbReference type="GO" id="GO:0004518">
    <property type="term" value="F:nuclease activity"/>
    <property type="evidence" value="ECO:0007669"/>
    <property type="project" value="UniProtKB-KW"/>
</dbReference>
<dbReference type="EMBL" id="CAMAPF010000919">
    <property type="protein sequence ID" value="CAH9121153.1"/>
    <property type="molecule type" value="Genomic_DNA"/>
</dbReference>
<evidence type="ECO:0000313" key="11">
    <source>
        <dbReference type="Proteomes" id="UP001152523"/>
    </source>
</evidence>
<accession>A0AAV0EBD0</accession>
<keyword evidence="4" id="KW-0540">Nuclease</keyword>
<proteinExistence type="inferred from homology"/>
<evidence type="ECO:0000256" key="7">
    <source>
        <dbReference type="ARBA" id="ARBA00023242"/>
    </source>
</evidence>
<evidence type="ECO:0000256" key="1">
    <source>
        <dbReference type="ARBA" id="ARBA00001968"/>
    </source>
</evidence>
<dbReference type="InterPro" id="IPR058353">
    <property type="entry name" value="DUF8040"/>
</dbReference>
<reference evidence="10" key="1">
    <citation type="submission" date="2022-07" db="EMBL/GenBank/DDBJ databases">
        <authorList>
            <person name="Macas J."/>
            <person name="Novak P."/>
            <person name="Neumann P."/>
        </authorList>
    </citation>
    <scope>NUCLEOTIDE SEQUENCE</scope>
</reference>
<protein>
    <recommendedName>
        <fullName evidence="12">DDE Tnp4 domain-containing protein</fullName>
    </recommendedName>
</protein>
<dbReference type="InterPro" id="IPR027806">
    <property type="entry name" value="HARBI1_dom"/>
</dbReference>
<evidence type="ECO:0000259" key="9">
    <source>
        <dbReference type="Pfam" id="PF26138"/>
    </source>
</evidence>
<dbReference type="Pfam" id="PF26138">
    <property type="entry name" value="DUF8040"/>
    <property type="match status" value="1"/>
</dbReference>
<dbReference type="AlphaFoldDB" id="A0AAV0EBD0"/>
<dbReference type="PANTHER" id="PTHR22930">
    <property type="match status" value="1"/>
</dbReference>
<organism evidence="10 11">
    <name type="scientific">Cuscuta epithymum</name>
    <dbReference type="NCBI Taxonomy" id="186058"/>
    <lineage>
        <taxon>Eukaryota</taxon>
        <taxon>Viridiplantae</taxon>
        <taxon>Streptophyta</taxon>
        <taxon>Embryophyta</taxon>
        <taxon>Tracheophyta</taxon>
        <taxon>Spermatophyta</taxon>
        <taxon>Magnoliopsida</taxon>
        <taxon>eudicotyledons</taxon>
        <taxon>Gunneridae</taxon>
        <taxon>Pentapetalae</taxon>
        <taxon>asterids</taxon>
        <taxon>lamiids</taxon>
        <taxon>Solanales</taxon>
        <taxon>Convolvulaceae</taxon>
        <taxon>Cuscuteae</taxon>
        <taxon>Cuscuta</taxon>
        <taxon>Cuscuta subgen. Cuscuta</taxon>
    </lineage>
</organism>
<dbReference type="GO" id="GO:0046872">
    <property type="term" value="F:metal ion binding"/>
    <property type="evidence" value="ECO:0007669"/>
    <property type="project" value="UniProtKB-KW"/>
</dbReference>
<dbReference type="Pfam" id="PF13359">
    <property type="entry name" value="DDE_Tnp_4"/>
    <property type="match status" value="1"/>
</dbReference>
<keyword evidence="5" id="KW-0479">Metal-binding</keyword>
<comment type="cofactor">
    <cofactor evidence="1">
        <name>a divalent metal cation</name>
        <dbReference type="ChEBI" id="CHEBI:60240"/>
    </cofactor>
</comment>
<keyword evidence="7" id="KW-0539">Nucleus</keyword>
<feature type="domain" description="DDE Tnp4" evidence="8">
    <location>
        <begin position="183"/>
        <end position="343"/>
    </location>
</feature>